<evidence type="ECO:0000256" key="1">
    <source>
        <dbReference type="SAM" id="SignalP"/>
    </source>
</evidence>
<dbReference type="InterPro" id="IPR025649">
    <property type="entry name" value="DUF4360"/>
</dbReference>
<feature type="signal peptide" evidence="1">
    <location>
        <begin position="1"/>
        <end position="26"/>
    </location>
</feature>
<proteinExistence type="predicted"/>
<protein>
    <recommendedName>
        <fullName evidence="4">Secreted protein</fullName>
    </recommendedName>
</protein>
<name>A0A017THS6_9BACT</name>
<dbReference type="Pfam" id="PF14273">
    <property type="entry name" value="DUF4360"/>
    <property type="match status" value="1"/>
</dbReference>
<gene>
    <name evidence="2" type="ORF">CAP_2694</name>
</gene>
<dbReference type="RefSeq" id="WP_044235072.1">
    <property type="nucleotide sequence ID" value="NZ_ASRX01000002.1"/>
</dbReference>
<dbReference type="STRING" id="1192034.CAP_2694"/>
<dbReference type="Proteomes" id="UP000019678">
    <property type="component" value="Unassembled WGS sequence"/>
</dbReference>
<dbReference type="AlphaFoldDB" id="A0A017THS6"/>
<organism evidence="2 3">
    <name type="scientific">Chondromyces apiculatus DSM 436</name>
    <dbReference type="NCBI Taxonomy" id="1192034"/>
    <lineage>
        <taxon>Bacteria</taxon>
        <taxon>Pseudomonadati</taxon>
        <taxon>Myxococcota</taxon>
        <taxon>Polyangia</taxon>
        <taxon>Polyangiales</taxon>
        <taxon>Polyangiaceae</taxon>
        <taxon>Chondromyces</taxon>
    </lineage>
</organism>
<dbReference type="PANTHER" id="PTHR38847:SF1">
    <property type="entry name" value="PSEUDOURIDINE SYNTHASE RSUA_RLUA-LIKE DOMAIN-CONTAINING PROTEIN"/>
    <property type="match status" value="1"/>
</dbReference>
<evidence type="ECO:0000313" key="3">
    <source>
        <dbReference type="Proteomes" id="UP000019678"/>
    </source>
</evidence>
<feature type="chain" id="PRO_5001496636" description="Secreted protein" evidence="1">
    <location>
        <begin position="27"/>
        <end position="214"/>
    </location>
</feature>
<dbReference type="EMBL" id="ASRX01000002">
    <property type="protein sequence ID" value="EYF08833.1"/>
    <property type="molecule type" value="Genomic_DNA"/>
</dbReference>
<evidence type="ECO:0000313" key="2">
    <source>
        <dbReference type="EMBL" id="EYF08833.1"/>
    </source>
</evidence>
<sequence length="214" mass="22912">MKLKMHRLVIGALATAAMTLTGAAMAGIPGVDVPPNVTISSLNLNGSACPPGTAYVELTEDLQAFVITYDEFHATAGPGVPLQESVKSCTATINLSFPAGWSWTVSSVAYSGSAQLDSYVTGRFSSKLSFPGQLPVSREVRLPGPTLVGGQDFDLVGDYTIANWSTCGRNRPMTALATVQVDNSANRRRSGVIRVSQQTGEFQMVFNIDWRRCY</sequence>
<comment type="caution">
    <text evidence="2">The sequence shown here is derived from an EMBL/GenBank/DDBJ whole genome shotgun (WGS) entry which is preliminary data.</text>
</comment>
<keyword evidence="3" id="KW-1185">Reference proteome</keyword>
<keyword evidence="1" id="KW-0732">Signal</keyword>
<dbReference type="OrthoDB" id="5511886at2"/>
<reference evidence="2 3" key="1">
    <citation type="submission" date="2013-05" db="EMBL/GenBank/DDBJ databases">
        <title>Genome assembly of Chondromyces apiculatus DSM 436.</title>
        <authorList>
            <person name="Sharma G."/>
            <person name="Khatri I."/>
            <person name="Kaur C."/>
            <person name="Mayilraj S."/>
            <person name="Subramanian S."/>
        </authorList>
    </citation>
    <scope>NUCLEOTIDE SEQUENCE [LARGE SCALE GENOMIC DNA]</scope>
    <source>
        <strain evidence="2 3">DSM 436</strain>
    </source>
</reference>
<accession>A0A017THS6</accession>
<evidence type="ECO:0008006" key="4">
    <source>
        <dbReference type="Google" id="ProtNLM"/>
    </source>
</evidence>
<dbReference type="PANTHER" id="PTHR38847">
    <property type="match status" value="1"/>
</dbReference>